<dbReference type="Proteomes" id="UP000612956">
    <property type="component" value="Unassembled WGS sequence"/>
</dbReference>
<keyword evidence="2" id="KW-1185">Reference proteome</keyword>
<gene>
    <name evidence="1" type="ORF">GCM10011591_46240</name>
</gene>
<evidence type="ECO:0000313" key="1">
    <source>
        <dbReference type="EMBL" id="GGK68870.1"/>
    </source>
</evidence>
<dbReference type="EMBL" id="BMMW01000007">
    <property type="protein sequence ID" value="GGK68870.1"/>
    <property type="molecule type" value="Genomic_DNA"/>
</dbReference>
<evidence type="ECO:0000313" key="2">
    <source>
        <dbReference type="Proteomes" id="UP000612956"/>
    </source>
</evidence>
<sequence>MTEPASPTHDIMNRACAIHLAHLTGDEAAVTRLLVECHELHGLQGVSEAMRWIDILDEVIDEVVSAGMDPRKVSFTVTPVAASS</sequence>
<name>A0A917QUU0_9NOCA</name>
<accession>A0A917QUU0</accession>
<reference evidence="1" key="1">
    <citation type="journal article" date="2014" name="Int. J. Syst. Evol. Microbiol.">
        <title>Complete genome sequence of Corynebacterium casei LMG S-19264T (=DSM 44701T), isolated from a smear-ripened cheese.</title>
        <authorList>
            <consortium name="US DOE Joint Genome Institute (JGI-PGF)"/>
            <person name="Walter F."/>
            <person name="Albersmeier A."/>
            <person name="Kalinowski J."/>
            <person name="Ruckert C."/>
        </authorList>
    </citation>
    <scope>NUCLEOTIDE SEQUENCE</scope>
    <source>
        <strain evidence="1">CGMCC 4.7278</strain>
    </source>
</reference>
<dbReference type="RefSeq" id="WP_188831187.1">
    <property type="nucleotide sequence ID" value="NZ_BMMW01000007.1"/>
</dbReference>
<comment type="caution">
    <text evidence="1">The sequence shown here is derived from an EMBL/GenBank/DDBJ whole genome shotgun (WGS) entry which is preliminary data.</text>
</comment>
<proteinExistence type="predicted"/>
<dbReference type="AlphaFoldDB" id="A0A917QUU0"/>
<organism evidence="1 2">
    <name type="scientific">Nocardia camponoti</name>
    <dbReference type="NCBI Taxonomy" id="1616106"/>
    <lineage>
        <taxon>Bacteria</taxon>
        <taxon>Bacillati</taxon>
        <taxon>Actinomycetota</taxon>
        <taxon>Actinomycetes</taxon>
        <taxon>Mycobacteriales</taxon>
        <taxon>Nocardiaceae</taxon>
        <taxon>Nocardia</taxon>
    </lineage>
</organism>
<reference evidence="1" key="2">
    <citation type="submission" date="2020-09" db="EMBL/GenBank/DDBJ databases">
        <authorList>
            <person name="Sun Q."/>
            <person name="Zhou Y."/>
        </authorList>
    </citation>
    <scope>NUCLEOTIDE SEQUENCE</scope>
    <source>
        <strain evidence="1">CGMCC 4.7278</strain>
    </source>
</reference>
<protein>
    <submittedName>
        <fullName evidence="1">Uncharacterized protein</fullName>
    </submittedName>
</protein>